<dbReference type="Pfam" id="PF04327">
    <property type="entry name" value="Peptidase_Prp"/>
    <property type="match status" value="1"/>
</dbReference>
<gene>
    <name evidence="7" type="ORF">EQF91_04085</name>
</gene>
<dbReference type="SUPFAM" id="SSF118010">
    <property type="entry name" value="TM1457-like"/>
    <property type="match status" value="1"/>
</dbReference>
<dbReference type="OrthoDB" id="48998at2"/>
<keyword evidence="3" id="KW-0378">Hydrolase</keyword>
<dbReference type="GO" id="GO:0006508">
    <property type="term" value="P:proteolysis"/>
    <property type="evidence" value="ECO:0007669"/>
    <property type="project" value="UniProtKB-KW"/>
</dbReference>
<keyword evidence="1" id="KW-0690">Ribosome biogenesis</keyword>
<evidence type="ECO:0000313" key="8">
    <source>
        <dbReference type="Proteomes" id="UP000297454"/>
    </source>
</evidence>
<dbReference type="PANTHER" id="PTHR39178">
    <property type="entry name" value="HYPOTHETICAL RIBOSOME-ASSOCIATED PROTEIN"/>
    <property type="match status" value="1"/>
</dbReference>
<keyword evidence="4" id="KW-0788">Thiol protease</keyword>
<dbReference type="Gene3D" id="3.30.70.1490">
    <property type="entry name" value="Cysteine protease Prp"/>
    <property type="match status" value="1"/>
</dbReference>
<name>A0A4R9C1J9_9FIRM</name>
<keyword evidence="2 7" id="KW-0645">Protease</keyword>
<sequence>MIRVDIYLREGKIKGFNVSGHAEFDDSGKDIVCAGVSILTFNTIDAFTDILKIKKYIQYSIEDNHIELILNKELDKEKIHDAQLILKKYELGIQSILKEYSDYIELYYTEV</sequence>
<evidence type="ECO:0000313" key="7">
    <source>
        <dbReference type="EMBL" id="TFF66492.1"/>
    </source>
</evidence>
<dbReference type="GO" id="GO:0008234">
    <property type="term" value="F:cysteine-type peptidase activity"/>
    <property type="evidence" value="ECO:0007669"/>
    <property type="project" value="UniProtKB-KW"/>
</dbReference>
<evidence type="ECO:0000256" key="5">
    <source>
        <dbReference type="ARBA" id="ARBA00044503"/>
    </source>
</evidence>
<evidence type="ECO:0000256" key="4">
    <source>
        <dbReference type="ARBA" id="ARBA00022807"/>
    </source>
</evidence>
<dbReference type="AlphaFoldDB" id="A0A4R9C1J9"/>
<dbReference type="GeneID" id="97030700"/>
<comment type="similarity">
    <text evidence="5">Belongs to the Prp family.</text>
</comment>
<protein>
    <recommendedName>
        <fullName evidence="6">Ribosomal processing cysteine protease Prp</fullName>
    </recommendedName>
</protein>
<evidence type="ECO:0000256" key="1">
    <source>
        <dbReference type="ARBA" id="ARBA00022517"/>
    </source>
</evidence>
<evidence type="ECO:0000256" key="6">
    <source>
        <dbReference type="ARBA" id="ARBA00044538"/>
    </source>
</evidence>
<dbReference type="RefSeq" id="WP_134711694.1">
    <property type="nucleotide sequence ID" value="NZ_CP119081.1"/>
</dbReference>
<evidence type="ECO:0000256" key="2">
    <source>
        <dbReference type="ARBA" id="ARBA00022670"/>
    </source>
</evidence>
<dbReference type="GO" id="GO:0042254">
    <property type="term" value="P:ribosome biogenesis"/>
    <property type="evidence" value="ECO:0007669"/>
    <property type="project" value="UniProtKB-KW"/>
</dbReference>
<keyword evidence="8" id="KW-1185">Reference proteome</keyword>
<dbReference type="EMBL" id="SCFR01000010">
    <property type="protein sequence ID" value="TFF66492.1"/>
    <property type="molecule type" value="Genomic_DNA"/>
</dbReference>
<accession>A0A4R9C1J9</accession>
<dbReference type="PANTHER" id="PTHR39178:SF1">
    <property type="entry name" value="RIBOSOMAL-PROCESSING CYSTEINE PROTEASE PRP"/>
    <property type="match status" value="1"/>
</dbReference>
<reference evidence="7 8" key="1">
    <citation type="submission" date="2019-01" db="EMBL/GenBank/DDBJ databases">
        <title>Draft Genome Sequences of Helcococcus ovis Strains Isolated from the Uterus and Vagina of Dairy Cows with Metritis.</title>
        <authorList>
            <person name="Cunha F."/>
            <person name="Jeon S.J."/>
            <person name="Kutzer P."/>
            <person name="Galvao K.N."/>
        </authorList>
    </citation>
    <scope>NUCLEOTIDE SEQUENCE [LARGE SCALE GENOMIC DNA]</scope>
    <source>
        <strain evidence="7 8">KG-37</strain>
    </source>
</reference>
<dbReference type="Proteomes" id="UP000297454">
    <property type="component" value="Unassembled WGS sequence"/>
</dbReference>
<proteinExistence type="inferred from homology"/>
<dbReference type="CDD" id="cd16332">
    <property type="entry name" value="Prp-like"/>
    <property type="match status" value="1"/>
</dbReference>
<dbReference type="InterPro" id="IPR036764">
    <property type="entry name" value="Peptidase_Prp_sf"/>
</dbReference>
<evidence type="ECO:0000256" key="3">
    <source>
        <dbReference type="ARBA" id="ARBA00022801"/>
    </source>
</evidence>
<organism evidence="7 8">
    <name type="scientific">Helcococcus ovis</name>
    <dbReference type="NCBI Taxonomy" id="72026"/>
    <lineage>
        <taxon>Bacteria</taxon>
        <taxon>Bacillati</taxon>
        <taxon>Bacillota</taxon>
        <taxon>Tissierellia</taxon>
        <taxon>Tissierellales</taxon>
        <taxon>Peptoniphilaceae</taxon>
        <taxon>Helcococcus</taxon>
    </lineage>
</organism>
<comment type="caution">
    <text evidence="7">The sequence shown here is derived from an EMBL/GenBank/DDBJ whole genome shotgun (WGS) entry which is preliminary data.</text>
</comment>
<dbReference type="InterPro" id="IPR007422">
    <property type="entry name" value="Peptidase_Prp"/>
</dbReference>